<comment type="subcellular location">
    <subcellularLocation>
        <location evidence="1">Secreted</location>
        <location evidence="1">Cell wall</location>
    </subcellularLocation>
</comment>
<keyword evidence="5" id="KW-0677">Repeat</keyword>
<protein>
    <recommendedName>
        <fullName evidence="9">Cell wall mannoprotein PIR1-like C-terminal domain-containing protein</fullName>
    </recommendedName>
</protein>
<keyword evidence="4 8" id="KW-0732">Signal</keyword>
<name>A0A517L4R7_9PEZI</name>
<feature type="compositionally biased region" description="Polar residues" evidence="7">
    <location>
        <begin position="181"/>
        <end position="197"/>
    </location>
</feature>
<evidence type="ECO:0000256" key="1">
    <source>
        <dbReference type="ARBA" id="ARBA00004191"/>
    </source>
</evidence>
<dbReference type="Proteomes" id="UP000316270">
    <property type="component" value="Chromosome 5"/>
</dbReference>
<dbReference type="OrthoDB" id="5415592at2759"/>
<reference evidence="10 11" key="1">
    <citation type="submission" date="2019-07" db="EMBL/GenBank/DDBJ databases">
        <title>Finished genome of Venturia effusa.</title>
        <authorList>
            <person name="Young C.A."/>
            <person name="Cox M.P."/>
            <person name="Ganley A.R.D."/>
            <person name="David W.J."/>
        </authorList>
    </citation>
    <scope>NUCLEOTIDE SEQUENCE [LARGE SCALE GENOMIC DNA]</scope>
    <source>
        <strain evidence="11">albino</strain>
    </source>
</reference>
<evidence type="ECO:0000256" key="4">
    <source>
        <dbReference type="ARBA" id="ARBA00022729"/>
    </source>
</evidence>
<feature type="chain" id="PRO_5022100952" description="Cell wall mannoprotein PIR1-like C-terminal domain-containing protein" evidence="8">
    <location>
        <begin position="20"/>
        <end position="348"/>
    </location>
</feature>
<dbReference type="GO" id="GO:0031505">
    <property type="term" value="P:fungal-type cell wall organization"/>
    <property type="evidence" value="ECO:0007669"/>
    <property type="project" value="UniProtKB-ARBA"/>
</dbReference>
<evidence type="ECO:0000256" key="6">
    <source>
        <dbReference type="ARBA" id="ARBA00038219"/>
    </source>
</evidence>
<evidence type="ECO:0000256" key="5">
    <source>
        <dbReference type="ARBA" id="ARBA00022737"/>
    </source>
</evidence>
<dbReference type="InterPro" id="IPR051153">
    <property type="entry name" value="Yeast_CWMannoprotein_PIR"/>
</dbReference>
<keyword evidence="3" id="KW-0964">Secreted</keyword>
<dbReference type="Pfam" id="PF22799">
    <property type="entry name" value="PIR1-like_C"/>
    <property type="match status" value="1"/>
</dbReference>
<keyword evidence="2" id="KW-0134">Cell wall</keyword>
<dbReference type="STRING" id="50376.A0A517L4R7"/>
<dbReference type="PANTHER" id="PTHR47254">
    <property type="entry name" value="CELL WALL MANNOPROTEIN CIS3-RELATED"/>
    <property type="match status" value="1"/>
</dbReference>
<organism evidence="10 11">
    <name type="scientific">Venturia effusa</name>
    <dbReference type="NCBI Taxonomy" id="50376"/>
    <lineage>
        <taxon>Eukaryota</taxon>
        <taxon>Fungi</taxon>
        <taxon>Dikarya</taxon>
        <taxon>Ascomycota</taxon>
        <taxon>Pezizomycotina</taxon>
        <taxon>Dothideomycetes</taxon>
        <taxon>Pleosporomycetidae</taxon>
        <taxon>Venturiales</taxon>
        <taxon>Venturiaceae</taxon>
        <taxon>Venturia</taxon>
    </lineage>
</organism>
<sequence>MRTSYVVGSLALAATNALASPQGVTASIAPQAPAPAGCSPSYSGPFQITVQSKTTGSKVKRDALECTLSGGVLKDAQGRTGYIADNFQFQFDGPPQAGAIYTAGFSLCGNGSLALGGSAIWYQCLSGGFYNLYDRSWAPQCSPIYIEAIGYSPKASATQATDSQVAGTTSAAPIIPPADGPSNTTTAVSQQTDGQVNVTPPSLSLISEMDRSGISVSQVSDGQIQVHISAKPVSQITDGQIQVHISSATTPPVSELHDGQVYNPTPPVVPAPVSQLSDQQIQANAAGINGTAVSQKPGGQVHAPTPTKGAANVSATYKPAQATVNAAPLQTAGSFAVAGLLAVAAALL</sequence>
<dbReference type="InterPro" id="IPR000420">
    <property type="entry name" value="Yeast_PIR_rpt"/>
</dbReference>
<dbReference type="Pfam" id="PF00399">
    <property type="entry name" value="PIR"/>
    <property type="match status" value="1"/>
</dbReference>
<dbReference type="GO" id="GO:0009277">
    <property type="term" value="C:fungal-type cell wall"/>
    <property type="evidence" value="ECO:0007669"/>
    <property type="project" value="TreeGrafter"/>
</dbReference>
<dbReference type="InterPro" id="IPR054508">
    <property type="entry name" value="PIR1-like_C"/>
</dbReference>
<evidence type="ECO:0000256" key="8">
    <source>
        <dbReference type="SAM" id="SignalP"/>
    </source>
</evidence>
<evidence type="ECO:0000256" key="7">
    <source>
        <dbReference type="SAM" id="MobiDB-lite"/>
    </source>
</evidence>
<evidence type="ECO:0000313" key="10">
    <source>
        <dbReference type="EMBL" id="QDS70599.1"/>
    </source>
</evidence>
<evidence type="ECO:0000259" key="9">
    <source>
        <dbReference type="Pfam" id="PF22799"/>
    </source>
</evidence>
<feature type="signal peptide" evidence="8">
    <location>
        <begin position="1"/>
        <end position="19"/>
    </location>
</feature>
<evidence type="ECO:0000313" key="11">
    <source>
        <dbReference type="Proteomes" id="UP000316270"/>
    </source>
</evidence>
<dbReference type="PROSITE" id="PS50256">
    <property type="entry name" value="PIR_REPEAT_2"/>
    <property type="match status" value="1"/>
</dbReference>
<evidence type="ECO:0000256" key="3">
    <source>
        <dbReference type="ARBA" id="ARBA00022525"/>
    </source>
</evidence>
<dbReference type="EMBL" id="CP042189">
    <property type="protein sequence ID" value="QDS70599.1"/>
    <property type="molecule type" value="Genomic_DNA"/>
</dbReference>
<dbReference type="AlphaFoldDB" id="A0A517L4R7"/>
<gene>
    <name evidence="10" type="ORF">FKW77_000296</name>
</gene>
<evidence type="ECO:0000256" key="2">
    <source>
        <dbReference type="ARBA" id="ARBA00022512"/>
    </source>
</evidence>
<feature type="region of interest" description="Disordered" evidence="7">
    <location>
        <begin position="173"/>
        <end position="197"/>
    </location>
</feature>
<proteinExistence type="inferred from homology"/>
<accession>A0A517L4R7</accession>
<dbReference type="GO" id="GO:0005199">
    <property type="term" value="F:structural constituent of cell wall"/>
    <property type="evidence" value="ECO:0007669"/>
    <property type="project" value="InterPro"/>
</dbReference>
<dbReference type="PANTHER" id="PTHR47254:SF1">
    <property type="entry name" value="CELL WALL MANNOPROTEIN CIS3-RELATED"/>
    <property type="match status" value="1"/>
</dbReference>
<feature type="domain" description="Cell wall mannoprotein PIR1-like C-terminal" evidence="9">
    <location>
        <begin position="71"/>
        <end position="144"/>
    </location>
</feature>
<comment type="similarity">
    <text evidence="6">Belongs to the PIR protein family.</text>
</comment>
<keyword evidence="11" id="KW-1185">Reference proteome</keyword>